<comment type="caution">
    <text evidence="1">The sequence shown here is derived from an EMBL/GenBank/DDBJ whole genome shotgun (WGS) entry which is preliminary data.</text>
</comment>
<protein>
    <submittedName>
        <fullName evidence="1">Uncharacterized protein</fullName>
    </submittedName>
</protein>
<reference evidence="1 2" key="1">
    <citation type="journal article" date="2022" name="Genome Biol. Evol.">
        <title>The Spruce Budworm Genome: Reconstructing the Evolutionary History of Antifreeze Proteins.</title>
        <authorList>
            <person name="Beliveau C."/>
            <person name="Gagne P."/>
            <person name="Picq S."/>
            <person name="Vernygora O."/>
            <person name="Keeling C.I."/>
            <person name="Pinkney K."/>
            <person name="Doucet D."/>
            <person name="Wen F."/>
            <person name="Johnston J.S."/>
            <person name="Maaroufi H."/>
            <person name="Boyle B."/>
            <person name="Laroche J."/>
            <person name="Dewar K."/>
            <person name="Juretic N."/>
            <person name="Blackburn G."/>
            <person name="Nisole A."/>
            <person name="Brunet B."/>
            <person name="Brandao M."/>
            <person name="Lumley L."/>
            <person name="Duan J."/>
            <person name="Quan G."/>
            <person name="Lucarotti C.J."/>
            <person name="Roe A.D."/>
            <person name="Sperling F.A.H."/>
            <person name="Levesque R.C."/>
            <person name="Cusson M."/>
        </authorList>
    </citation>
    <scope>NUCLEOTIDE SEQUENCE [LARGE SCALE GENOMIC DNA]</scope>
    <source>
        <strain evidence="1">Glfc:IPQL:Cfum</strain>
    </source>
</reference>
<keyword evidence="2" id="KW-1185">Reference proteome</keyword>
<accession>A0ACC0KCC5</accession>
<proteinExistence type="predicted"/>
<dbReference type="Proteomes" id="UP001064048">
    <property type="component" value="Chromosome 29"/>
</dbReference>
<dbReference type="EMBL" id="CM046129">
    <property type="protein sequence ID" value="KAI8433907.1"/>
    <property type="molecule type" value="Genomic_DNA"/>
</dbReference>
<gene>
    <name evidence="1" type="ORF">MSG28_015833</name>
</gene>
<evidence type="ECO:0000313" key="2">
    <source>
        <dbReference type="Proteomes" id="UP001064048"/>
    </source>
</evidence>
<sequence>MARLRPRRRPHRRPQGTSKHANTRNGAQSQRRRLAFISQAPPRGGCTRPPSPRDILETAACPLHCRHTSQRRAVSRQSSAVSRHRQSAAMSRSLPSLGLLVMLAFLTQTQWCVEGRAFFGSLLDAFQDASLNNGTALGGGGFGLLLEALSSLHGGSSFSDRE</sequence>
<organism evidence="1 2">
    <name type="scientific">Choristoneura fumiferana</name>
    <name type="common">Spruce budworm moth</name>
    <name type="synonym">Archips fumiferana</name>
    <dbReference type="NCBI Taxonomy" id="7141"/>
    <lineage>
        <taxon>Eukaryota</taxon>
        <taxon>Metazoa</taxon>
        <taxon>Ecdysozoa</taxon>
        <taxon>Arthropoda</taxon>
        <taxon>Hexapoda</taxon>
        <taxon>Insecta</taxon>
        <taxon>Pterygota</taxon>
        <taxon>Neoptera</taxon>
        <taxon>Endopterygota</taxon>
        <taxon>Lepidoptera</taxon>
        <taxon>Glossata</taxon>
        <taxon>Ditrysia</taxon>
        <taxon>Tortricoidea</taxon>
        <taxon>Tortricidae</taxon>
        <taxon>Tortricinae</taxon>
        <taxon>Choristoneura</taxon>
    </lineage>
</organism>
<name>A0ACC0KCC5_CHOFU</name>
<evidence type="ECO:0000313" key="1">
    <source>
        <dbReference type="EMBL" id="KAI8433907.1"/>
    </source>
</evidence>